<evidence type="ECO:0000256" key="2">
    <source>
        <dbReference type="ARBA" id="ARBA00023043"/>
    </source>
</evidence>
<dbReference type="EMBL" id="ML977009">
    <property type="protein sequence ID" value="KAF1952630.1"/>
    <property type="molecule type" value="Genomic_DNA"/>
</dbReference>
<accession>A0A6A5TL33</accession>
<proteinExistence type="predicted"/>
<evidence type="ECO:0000313" key="4">
    <source>
        <dbReference type="EMBL" id="KAF1952630.1"/>
    </source>
</evidence>
<feature type="non-terminal residue" evidence="4">
    <location>
        <position position="1"/>
    </location>
</feature>
<evidence type="ECO:0000256" key="1">
    <source>
        <dbReference type="ARBA" id="ARBA00022737"/>
    </source>
</evidence>
<dbReference type="SUPFAM" id="SSF48403">
    <property type="entry name" value="Ankyrin repeat"/>
    <property type="match status" value="1"/>
</dbReference>
<dbReference type="Gene3D" id="1.25.40.20">
    <property type="entry name" value="Ankyrin repeat-containing domain"/>
    <property type="match status" value="1"/>
</dbReference>
<feature type="non-terminal residue" evidence="4">
    <location>
        <position position="78"/>
    </location>
</feature>
<name>A0A6A5TL33_9PLEO</name>
<dbReference type="SMART" id="SM00248">
    <property type="entry name" value="ANK"/>
    <property type="match status" value="2"/>
</dbReference>
<dbReference type="Pfam" id="PF12796">
    <property type="entry name" value="Ank_2"/>
    <property type="match status" value="1"/>
</dbReference>
<reference evidence="4" key="1">
    <citation type="journal article" date="2020" name="Stud. Mycol.">
        <title>101 Dothideomycetes genomes: a test case for predicting lifestyles and emergence of pathogens.</title>
        <authorList>
            <person name="Haridas S."/>
            <person name="Albert R."/>
            <person name="Binder M."/>
            <person name="Bloem J."/>
            <person name="Labutti K."/>
            <person name="Salamov A."/>
            <person name="Andreopoulos B."/>
            <person name="Baker S."/>
            <person name="Barry K."/>
            <person name="Bills G."/>
            <person name="Bluhm B."/>
            <person name="Cannon C."/>
            <person name="Castanera R."/>
            <person name="Culley D."/>
            <person name="Daum C."/>
            <person name="Ezra D."/>
            <person name="Gonzalez J."/>
            <person name="Henrissat B."/>
            <person name="Kuo A."/>
            <person name="Liang C."/>
            <person name="Lipzen A."/>
            <person name="Lutzoni F."/>
            <person name="Magnuson J."/>
            <person name="Mondo S."/>
            <person name="Nolan M."/>
            <person name="Ohm R."/>
            <person name="Pangilinan J."/>
            <person name="Park H.-J."/>
            <person name="Ramirez L."/>
            <person name="Alfaro M."/>
            <person name="Sun H."/>
            <person name="Tritt A."/>
            <person name="Yoshinaga Y."/>
            <person name="Zwiers L.-H."/>
            <person name="Turgeon B."/>
            <person name="Goodwin S."/>
            <person name="Spatafora J."/>
            <person name="Crous P."/>
            <person name="Grigoriev I."/>
        </authorList>
    </citation>
    <scope>NUCLEOTIDE SEQUENCE</scope>
    <source>
        <strain evidence="4">CBS 675.92</strain>
    </source>
</reference>
<sequence length="78" mass="7987">AGTYGTPFQAACSSGDLSVVRELVEHGALINPQPANGKHGFPLHAAAAASDQEIIEYLLEKGADVALEGGEHGYALLA</sequence>
<keyword evidence="1" id="KW-0677">Repeat</keyword>
<organism evidence="4 5">
    <name type="scientific">Byssothecium circinans</name>
    <dbReference type="NCBI Taxonomy" id="147558"/>
    <lineage>
        <taxon>Eukaryota</taxon>
        <taxon>Fungi</taxon>
        <taxon>Dikarya</taxon>
        <taxon>Ascomycota</taxon>
        <taxon>Pezizomycotina</taxon>
        <taxon>Dothideomycetes</taxon>
        <taxon>Pleosporomycetidae</taxon>
        <taxon>Pleosporales</taxon>
        <taxon>Massarineae</taxon>
        <taxon>Massarinaceae</taxon>
        <taxon>Byssothecium</taxon>
    </lineage>
</organism>
<dbReference type="PANTHER" id="PTHR24171">
    <property type="entry name" value="ANKYRIN REPEAT DOMAIN-CONTAINING PROTEIN 39-RELATED"/>
    <property type="match status" value="1"/>
</dbReference>
<dbReference type="PROSITE" id="PS50088">
    <property type="entry name" value="ANK_REPEAT"/>
    <property type="match status" value="2"/>
</dbReference>
<evidence type="ECO:0000313" key="5">
    <source>
        <dbReference type="Proteomes" id="UP000800035"/>
    </source>
</evidence>
<gene>
    <name evidence="4" type="ORF">CC80DRAFT_353956</name>
</gene>
<feature type="repeat" description="ANK" evidence="3">
    <location>
        <begin position="3"/>
        <end position="35"/>
    </location>
</feature>
<keyword evidence="5" id="KW-1185">Reference proteome</keyword>
<dbReference type="Proteomes" id="UP000800035">
    <property type="component" value="Unassembled WGS sequence"/>
</dbReference>
<dbReference type="InterPro" id="IPR002110">
    <property type="entry name" value="Ankyrin_rpt"/>
</dbReference>
<protein>
    <submittedName>
        <fullName evidence="4">Uncharacterized protein</fullName>
    </submittedName>
</protein>
<keyword evidence="2 3" id="KW-0040">ANK repeat</keyword>
<dbReference type="OrthoDB" id="427518at2759"/>
<dbReference type="PROSITE" id="PS50297">
    <property type="entry name" value="ANK_REP_REGION"/>
    <property type="match status" value="1"/>
</dbReference>
<evidence type="ECO:0000256" key="3">
    <source>
        <dbReference type="PROSITE-ProRule" id="PRU00023"/>
    </source>
</evidence>
<dbReference type="AlphaFoldDB" id="A0A6A5TL33"/>
<dbReference type="InterPro" id="IPR036770">
    <property type="entry name" value="Ankyrin_rpt-contain_sf"/>
</dbReference>
<feature type="repeat" description="ANK" evidence="3">
    <location>
        <begin position="38"/>
        <end position="70"/>
    </location>
</feature>